<comment type="similarity">
    <text evidence="3 10">Belongs to the ATPase gamma chain family.</text>
</comment>
<evidence type="ECO:0000313" key="12">
    <source>
        <dbReference type="Proteomes" id="UP001621714"/>
    </source>
</evidence>
<dbReference type="PANTHER" id="PTHR11693">
    <property type="entry name" value="ATP SYNTHASE GAMMA CHAIN"/>
    <property type="match status" value="1"/>
</dbReference>
<dbReference type="CDD" id="cd12151">
    <property type="entry name" value="F1-ATPase_gamma"/>
    <property type="match status" value="1"/>
</dbReference>
<evidence type="ECO:0000313" key="11">
    <source>
        <dbReference type="EMBL" id="MFK7160362.1"/>
    </source>
</evidence>
<dbReference type="HAMAP" id="MF_00815">
    <property type="entry name" value="ATP_synth_gamma_bact"/>
    <property type="match status" value="1"/>
</dbReference>
<dbReference type="SUPFAM" id="SSF52943">
    <property type="entry name" value="ATP synthase (F1-ATPase), gamma subunit"/>
    <property type="match status" value="1"/>
</dbReference>
<comment type="caution">
    <text evidence="11">The sequence shown here is derived from an EMBL/GenBank/DDBJ whole genome shotgun (WGS) entry which is preliminary data.</text>
</comment>
<keyword evidence="5 10" id="KW-0375">Hydrogen ion transport</keyword>
<protein>
    <recommendedName>
        <fullName evidence="10">ATP synthase gamma chain</fullName>
    </recommendedName>
    <alternativeName>
        <fullName evidence="10">ATP synthase F1 sector gamma subunit</fullName>
    </alternativeName>
    <alternativeName>
        <fullName evidence="10">F-ATPase gamma subunit</fullName>
    </alternativeName>
</protein>
<evidence type="ECO:0000256" key="4">
    <source>
        <dbReference type="ARBA" id="ARBA00022448"/>
    </source>
</evidence>
<proteinExistence type="inferred from homology"/>
<gene>
    <name evidence="10 11" type="primary">atpG</name>
    <name evidence="11" type="ORF">V6U78_04845</name>
</gene>
<dbReference type="InterPro" id="IPR035968">
    <property type="entry name" value="ATP_synth_F1_ATPase_gsu"/>
</dbReference>
<dbReference type="PANTHER" id="PTHR11693:SF22">
    <property type="entry name" value="ATP SYNTHASE SUBUNIT GAMMA, MITOCHONDRIAL"/>
    <property type="match status" value="1"/>
</dbReference>
<keyword evidence="7 10" id="KW-0472">Membrane</keyword>
<evidence type="ECO:0000256" key="9">
    <source>
        <dbReference type="ARBA" id="ARBA00023310"/>
    </source>
</evidence>
<keyword evidence="10" id="KW-1003">Cell membrane</keyword>
<keyword evidence="12" id="KW-1185">Reference proteome</keyword>
<comment type="function">
    <text evidence="1 10">Produces ATP from ADP in the presence of a proton gradient across the membrane. The gamma chain is believed to be important in regulating ATPase activity and the flow of protons through the CF(0) complex.</text>
</comment>
<keyword evidence="4 10" id="KW-0813">Transport</keyword>
<dbReference type="Pfam" id="PF00231">
    <property type="entry name" value="ATP-synt"/>
    <property type="match status" value="1"/>
</dbReference>
<evidence type="ECO:0000256" key="3">
    <source>
        <dbReference type="ARBA" id="ARBA00007681"/>
    </source>
</evidence>
<dbReference type="Gene3D" id="1.10.287.80">
    <property type="entry name" value="ATP synthase, gamma subunit, helix hairpin domain"/>
    <property type="match status" value="2"/>
</dbReference>
<evidence type="ECO:0000256" key="10">
    <source>
        <dbReference type="HAMAP-Rule" id="MF_00815"/>
    </source>
</evidence>
<dbReference type="PROSITE" id="PS00153">
    <property type="entry name" value="ATPASE_GAMMA"/>
    <property type="match status" value="1"/>
</dbReference>
<dbReference type="InterPro" id="IPR000131">
    <property type="entry name" value="ATP_synth_F1_gsu"/>
</dbReference>
<evidence type="ECO:0000256" key="7">
    <source>
        <dbReference type="ARBA" id="ARBA00023136"/>
    </source>
</evidence>
<dbReference type="EMBL" id="JBANFI010000002">
    <property type="protein sequence ID" value="MFK7160362.1"/>
    <property type="molecule type" value="Genomic_DNA"/>
</dbReference>
<evidence type="ECO:0000256" key="1">
    <source>
        <dbReference type="ARBA" id="ARBA00003456"/>
    </source>
</evidence>
<dbReference type="PRINTS" id="PR00126">
    <property type="entry name" value="ATPASEGAMMA"/>
</dbReference>
<dbReference type="Gene3D" id="3.40.1380.10">
    <property type="match status" value="1"/>
</dbReference>
<reference evidence="11 12" key="1">
    <citation type="submission" date="2024-02" db="EMBL/GenBank/DDBJ databases">
        <title>Marinospirillum sp. MEB 164 isolated from Lonar lake sediment.</title>
        <authorList>
            <person name="Joshi A."/>
            <person name="Thite S."/>
        </authorList>
    </citation>
    <scope>NUCLEOTIDE SEQUENCE [LARGE SCALE GENOMIC DNA]</scope>
    <source>
        <strain evidence="11 12">MEB164</strain>
    </source>
</reference>
<comment type="subcellular location">
    <subcellularLocation>
        <location evidence="10">Cell membrane</location>
        <topology evidence="10">Peripheral membrane protein</topology>
    </subcellularLocation>
    <subcellularLocation>
        <location evidence="2">Membrane</location>
        <topology evidence="2">Peripheral membrane protein</topology>
    </subcellularLocation>
</comment>
<dbReference type="Proteomes" id="UP001621714">
    <property type="component" value="Unassembled WGS sequence"/>
</dbReference>
<accession>A0ABW8PYB7</accession>
<dbReference type="NCBIfam" id="TIGR01146">
    <property type="entry name" value="ATPsyn_F1gamma"/>
    <property type="match status" value="1"/>
</dbReference>
<organism evidence="11 12">
    <name type="scientific">Marinospirillum alkalitolerans</name>
    <dbReference type="NCBI Taxonomy" id="3123374"/>
    <lineage>
        <taxon>Bacteria</taxon>
        <taxon>Pseudomonadati</taxon>
        <taxon>Pseudomonadota</taxon>
        <taxon>Gammaproteobacteria</taxon>
        <taxon>Oceanospirillales</taxon>
        <taxon>Oceanospirillaceae</taxon>
        <taxon>Marinospirillum</taxon>
    </lineage>
</organism>
<dbReference type="NCBIfam" id="NF004144">
    <property type="entry name" value="PRK05621.1-1"/>
    <property type="match status" value="1"/>
</dbReference>
<evidence type="ECO:0000256" key="8">
    <source>
        <dbReference type="ARBA" id="ARBA00023196"/>
    </source>
</evidence>
<evidence type="ECO:0000256" key="5">
    <source>
        <dbReference type="ARBA" id="ARBA00022781"/>
    </source>
</evidence>
<keyword evidence="8 10" id="KW-0139">CF(1)</keyword>
<comment type="subunit">
    <text evidence="10">F-type ATPases have 2 components, CF(1) - the catalytic core - and CF(0) - the membrane proton channel. CF(1) has five subunits: alpha(3), beta(3), gamma(1), delta(1), epsilon(1). CF(0) has three main subunits: a, b and c.</text>
</comment>
<keyword evidence="6 10" id="KW-0406">Ion transport</keyword>
<evidence type="ECO:0000256" key="6">
    <source>
        <dbReference type="ARBA" id="ARBA00023065"/>
    </source>
</evidence>
<evidence type="ECO:0000256" key="2">
    <source>
        <dbReference type="ARBA" id="ARBA00004170"/>
    </source>
</evidence>
<name>A0ABW8PYB7_9GAMM</name>
<dbReference type="InterPro" id="IPR023632">
    <property type="entry name" value="ATP_synth_F1_gsu_CS"/>
</dbReference>
<keyword evidence="9 10" id="KW-0066">ATP synthesis</keyword>
<dbReference type="RefSeq" id="WP_405337911.1">
    <property type="nucleotide sequence ID" value="NZ_JBANFI010000002.1"/>
</dbReference>
<sequence length="289" mass="31801">MAVGKEIRSQIGSIKNTQKITSAMQMVAASKMRKAQDRMAASHPYASQIRKVVSHIAKSTPEYKHAYMQERDIKRVGFIIVSSDRGLCGGLNINLFKAALKQITDWQSKGAEIDICAIGSKASSFFRRFGGSLIAAKSGLGDTPKASELVGSVKVMLDAYDEGKIDRLFVVYNEFINTMSQKPLVQQLLPLEAEPEEQDQGHAKGWDYVYEPEPKALLESLLIRYIESQVYQAVVENIACEQSARMVAMKSATDNAGNFIDELQLIYNKARQAAITQEIAEICGGAAAI</sequence>